<dbReference type="Pfam" id="PF07992">
    <property type="entry name" value="Pyr_redox_2"/>
    <property type="match status" value="1"/>
</dbReference>
<dbReference type="InterPro" id="IPR036188">
    <property type="entry name" value="FAD/NAD-bd_sf"/>
</dbReference>
<name>G2X3C3_VERDV</name>
<dbReference type="GO" id="GO:0016491">
    <property type="term" value="F:oxidoreductase activity"/>
    <property type="evidence" value="ECO:0007669"/>
    <property type="project" value="InterPro"/>
</dbReference>
<evidence type="ECO:0000259" key="1">
    <source>
        <dbReference type="Pfam" id="PF07992"/>
    </source>
</evidence>
<sequence>MGSVSSAKQLFEHIGMRQPRNIVIVGGVAGGMSCATRLRRLDEDAVVTVIEKGPYISYANCGIPYALGGVIKTQAMLHAMTLAKVKSLFNINVRSETLIPR</sequence>
<dbReference type="GeneID" id="20706371"/>
<dbReference type="InParanoid" id="G2X3C3"/>
<dbReference type="EMBL" id="DS572702">
    <property type="protein sequence ID" value="EGY23470.1"/>
    <property type="molecule type" value="Genomic_DNA"/>
</dbReference>
<reference evidence="2 3" key="1">
    <citation type="submission" date="2008-03" db="EMBL/GenBank/DDBJ databases">
        <title>The Genome Sequence of Verticillium dahliae VdLs.17.</title>
        <authorList>
            <consortium name="The Broad Institute Genome Sequencing Platform"/>
            <person name="Ma L.-J.J."/>
            <person name="Klosterman S.J."/>
            <person name="Subbarao K."/>
            <person name="Dobinson K."/>
            <person name="Veronese P."/>
            <person name="Kang S."/>
            <person name="Gold S.E."/>
            <person name="Young S."/>
            <person name="Jaffe D."/>
            <person name="Gnerre S."/>
            <person name="Berlin A."/>
            <person name="Heiman D."/>
            <person name="Hepburn T."/>
            <person name="Sykes S."/>
            <person name="Alvarado L."/>
            <person name="Kodira C.D."/>
            <person name="Lander E."/>
            <person name="Galagan J."/>
            <person name="Nusbaum C."/>
            <person name="Birren B."/>
        </authorList>
    </citation>
    <scope>NUCLEOTIDE SEQUENCE [LARGE SCALE GENOMIC DNA]</scope>
    <source>
        <strain evidence="3">VdLs.17 / ATCC MYA-4575 / FGSC 10137</strain>
    </source>
</reference>
<protein>
    <recommendedName>
        <fullName evidence="1">FAD/NAD(P)-binding domain-containing protein</fullName>
    </recommendedName>
</protein>
<dbReference type="Proteomes" id="UP000001611">
    <property type="component" value="Chromosome 3"/>
</dbReference>
<dbReference type="RefSeq" id="XP_009652807.1">
    <property type="nucleotide sequence ID" value="XM_009654512.1"/>
</dbReference>
<dbReference type="AlphaFoldDB" id="G2X3C3"/>
<dbReference type="HOGENOM" id="CLU_003291_2_2_1"/>
<dbReference type="KEGG" id="vda:VDAG_04908"/>
<gene>
    <name evidence="2" type="ORF">VDAG_04908</name>
</gene>
<feature type="domain" description="FAD/NAD(P)-binding" evidence="1">
    <location>
        <begin position="21"/>
        <end position="83"/>
    </location>
</feature>
<dbReference type="Gene3D" id="3.50.50.60">
    <property type="entry name" value="FAD/NAD(P)-binding domain"/>
    <property type="match status" value="1"/>
</dbReference>
<accession>G2X3C3</accession>
<dbReference type="SUPFAM" id="SSF51905">
    <property type="entry name" value="FAD/NAD(P)-binding domain"/>
    <property type="match status" value="1"/>
</dbReference>
<organism evidence="2 3">
    <name type="scientific">Verticillium dahliae (strain VdLs.17 / ATCC MYA-4575 / FGSC 10137)</name>
    <name type="common">Verticillium wilt</name>
    <dbReference type="NCBI Taxonomy" id="498257"/>
    <lineage>
        <taxon>Eukaryota</taxon>
        <taxon>Fungi</taxon>
        <taxon>Dikarya</taxon>
        <taxon>Ascomycota</taxon>
        <taxon>Pezizomycotina</taxon>
        <taxon>Sordariomycetes</taxon>
        <taxon>Hypocreomycetidae</taxon>
        <taxon>Glomerellales</taxon>
        <taxon>Plectosphaerellaceae</taxon>
        <taxon>Verticillium</taxon>
    </lineage>
</organism>
<dbReference type="InterPro" id="IPR023753">
    <property type="entry name" value="FAD/NAD-binding_dom"/>
</dbReference>
<keyword evidence="3" id="KW-1185">Reference proteome</keyword>
<dbReference type="STRING" id="498257.G2X3C3"/>
<dbReference type="eggNOG" id="KOG1336">
    <property type="taxonomic scope" value="Eukaryota"/>
</dbReference>
<proteinExistence type="predicted"/>
<evidence type="ECO:0000313" key="2">
    <source>
        <dbReference type="EMBL" id="EGY23470.1"/>
    </source>
</evidence>
<evidence type="ECO:0000313" key="3">
    <source>
        <dbReference type="Proteomes" id="UP000001611"/>
    </source>
</evidence>